<sequence>MADNSPQPSRDNAGDSLPTPVPAKPPAPSHTRTYQACIPCRQRKVRCDLGSVDNPHDPPCVRCRREHKHCFFSATRRKRKSADEEGEGEAVADGTDNHTFHAKRPRKNEEQIQSSPALPLSHLARSNSAAFAQPLTPGGSFGRAQPLRRPFSASPSSSVSTLPLHNGIAHQRSYSVVSPGTTTARADAKGEHLTNDTAAELLSAEVYSGHDALNLLYEAADRSGDIQNQRVGSQPSAQVSPLVTSSTPASRTGSTAVGPRTSIGGGEDSGARNASVQLDTGQEELQGESNEGFALDESIGVSEMEAGLKAWSRSRFVRAGWFTAREAILYIRYFYAYLAPLTPISPPTYRDPSTHSTLLEDEPLLAVTLLTISSRHMQLSGPGGLSRSFAVHDKLWAYLRGMIDRVLWGQEQFGGGFCGAGAIGRDGSLRVPSETWKGLRKGSLRTLGTVEALMLLTEWHPRALHFPPGDDDEEVVAREQPATPPEAGQGMFAALAAQGGISGKRIGSWLEPAWRSDRMCWMLLGNALTLGFELGIFDDVAGAHSYRGHYRPEFESPLYRRRAKRAQRLLLIYLTSTSGRLGWTNIMSKPFTHLVFANQTGLKPTERKDFEVGNESVANEITEDCIDYCWIELASLMQTGNEMLFSSVEHTRNIIRNGQYVERLEYFQPRLQAWRNEFLNLDIPIFIRHILEIEYGYVRVYINSLALQAVIERFTNAKEHSEAENNDSSSLTTLYANNEYYIHEVVEGSRGVLRTVVDGLYPGGYLKHAPVRTVFRVEDEAAVSLGLMDSAVHALRTCVVDDVHLVTRFADLLGRLTQILRSRFLRVSTNPNSGSRQRGKSSSPVAGDQPAAAAASRPNSTFPNGPFHPPSLYHDQTTASSMSNTNNQFFDANHPSNTHPHSNLYTPNPLEGISTESIDPHDSNIWFMPPPMHVFTPHPQSSYDEENGNSGATPAPTTHQISGTGPTSSGRSGASGLRTDDGGGGAAPTSGSSGSGHTGAGAATTSAPGNTSSLNAAATPGYTSDWLALPLDPLRNSYGAGVNQTTYGPDIGGYDLLEVLLSEMQQGGEPVLDM</sequence>
<feature type="compositionally biased region" description="Low complexity" evidence="2">
    <location>
        <begin position="962"/>
        <end position="976"/>
    </location>
</feature>
<keyword evidence="1" id="KW-0539">Nucleus</keyword>
<feature type="region of interest" description="Disordered" evidence="2">
    <location>
        <begin position="227"/>
        <end position="273"/>
    </location>
</feature>
<dbReference type="CDD" id="cd00067">
    <property type="entry name" value="GAL4"/>
    <property type="match status" value="1"/>
</dbReference>
<feature type="domain" description="Zn(2)-C6 fungal-type" evidence="3">
    <location>
        <begin position="36"/>
        <end position="72"/>
    </location>
</feature>
<feature type="region of interest" description="Disordered" evidence="2">
    <location>
        <begin position="74"/>
        <end position="114"/>
    </location>
</feature>
<dbReference type="STRING" id="1328760.A0A165K3M9"/>
<dbReference type="SMART" id="SM00066">
    <property type="entry name" value="GAL4"/>
    <property type="match status" value="1"/>
</dbReference>
<gene>
    <name evidence="4" type="ORF">L228DRAFT_235952</name>
</gene>
<evidence type="ECO:0000256" key="2">
    <source>
        <dbReference type="SAM" id="MobiDB-lite"/>
    </source>
</evidence>
<feature type="compositionally biased region" description="Polar residues" evidence="2">
    <location>
        <begin position="828"/>
        <end position="844"/>
    </location>
</feature>
<feature type="region of interest" description="Disordered" evidence="2">
    <location>
        <begin position="929"/>
        <end position="1016"/>
    </location>
</feature>
<feature type="compositionally biased region" description="Polar residues" evidence="2">
    <location>
        <begin position="1"/>
        <end position="10"/>
    </location>
</feature>
<dbReference type="PANTHER" id="PTHR31644">
    <property type="entry name" value="TRANSCRIPTIONAL ACTIVATOR ARO80-RELATED"/>
    <property type="match status" value="1"/>
</dbReference>
<evidence type="ECO:0000256" key="1">
    <source>
        <dbReference type="ARBA" id="ARBA00023242"/>
    </source>
</evidence>
<dbReference type="Proteomes" id="UP000076632">
    <property type="component" value="Unassembled WGS sequence"/>
</dbReference>
<reference evidence="4 5" key="1">
    <citation type="journal article" date="2016" name="Fungal Biol.">
        <title>The genome of Xylona heveae provides a window into fungal endophytism.</title>
        <authorList>
            <person name="Gazis R."/>
            <person name="Kuo A."/>
            <person name="Riley R."/>
            <person name="LaButti K."/>
            <person name="Lipzen A."/>
            <person name="Lin J."/>
            <person name="Amirebrahimi M."/>
            <person name="Hesse C.N."/>
            <person name="Spatafora J.W."/>
            <person name="Henrissat B."/>
            <person name="Hainaut M."/>
            <person name="Grigoriev I.V."/>
            <person name="Hibbett D.S."/>
        </authorList>
    </citation>
    <scope>NUCLEOTIDE SEQUENCE [LARGE SCALE GENOMIC DNA]</scope>
    <source>
        <strain evidence="4 5">TC161</strain>
    </source>
</reference>
<dbReference type="EMBL" id="KV407454">
    <property type="protein sequence ID" value="KZF26948.1"/>
    <property type="molecule type" value="Genomic_DNA"/>
</dbReference>
<evidence type="ECO:0000259" key="3">
    <source>
        <dbReference type="PROSITE" id="PS50048"/>
    </source>
</evidence>
<dbReference type="PROSITE" id="PS00463">
    <property type="entry name" value="ZN2_CY6_FUNGAL_1"/>
    <property type="match status" value="1"/>
</dbReference>
<feature type="compositionally biased region" description="Low complexity" evidence="2">
    <location>
        <begin position="1000"/>
        <end position="1013"/>
    </location>
</feature>
<dbReference type="GO" id="GO:0008270">
    <property type="term" value="F:zinc ion binding"/>
    <property type="evidence" value="ECO:0007669"/>
    <property type="project" value="InterPro"/>
</dbReference>
<evidence type="ECO:0000313" key="4">
    <source>
        <dbReference type="EMBL" id="KZF26948.1"/>
    </source>
</evidence>
<dbReference type="Gene3D" id="4.10.240.10">
    <property type="entry name" value="Zn(2)-C6 fungal-type DNA-binding domain"/>
    <property type="match status" value="1"/>
</dbReference>
<protein>
    <recommendedName>
        <fullName evidence="3">Zn(2)-C6 fungal-type domain-containing protein</fullName>
    </recommendedName>
</protein>
<accession>A0A165K3M9</accession>
<dbReference type="GeneID" id="28895910"/>
<name>A0A165K3M9_XYLHT</name>
<feature type="region of interest" description="Disordered" evidence="2">
    <location>
        <begin position="1"/>
        <end position="35"/>
    </location>
</feature>
<feature type="compositionally biased region" description="Polar residues" evidence="2">
    <location>
        <begin position="938"/>
        <end position="961"/>
    </location>
</feature>
<feature type="region of interest" description="Disordered" evidence="2">
    <location>
        <begin position="828"/>
        <end position="917"/>
    </location>
</feature>
<proteinExistence type="predicted"/>
<dbReference type="PANTHER" id="PTHR31644:SF2">
    <property type="entry name" value="TRANSCRIPTIONAL ACTIVATOR ARO80-RELATED"/>
    <property type="match status" value="1"/>
</dbReference>
<dbReference type="OrthoDB" id="2262349at2759"/>
<organism evidence="4 5">
    <name type="scientific">Xylona heveae (strain CBS 132557 / TC161)</name>
    <dbReference type="NCBI Taxonomy" id="1328760"/>
    <lineage>
        <taxon>Eukaryota</taxon>
        <taxon>Fungi</taxon>
        <taxon>Dikarya</taxon>
        <taxon>Ascomycota</taxon>
        <taxon>Pezizomycotina</taxon>
        <taxon>Xylonomycetes</taxon>
        <taxon>Xylonales</taxon>
        <taxon>Xylonaceae</taxon>
        <taxon>Xylona</taxon>
    </lineage>
</organism>
<dbReference type="InterPro" id="IPR001138">
    <property type="entry name" value="Zn2Cys6_DnaBD"/>
</dbReference>
<dbReference type="SUPFAM" id="SSF57701">
    <property type="entry name" value="Zn2/Cys6 DNA-binding domain"/>
    <property type="match status" value="1"/>
</dbReference>
<dbReference type="AlphaFoldDB" id="A0A165K3M9"/>
<dbReference type="InterPro" id="IPR036864">
    <property type="entry name" value="Zn2-C6_fun-type_DNA-bd_sf"/>
</dbReference>
<feature type="compositionally biased region" description="Pro residues" evidence="2">
    <location>
        <begin position="19"/>
        <end position="28"/>
    </location>
</feature>
<feature type="region of interest" description="Disordered" evidence="2">
    <location>
        <begin position="131"/>
        <end position="163"/>
    </location>
</feature>
<dbReference type="GO" id="GO:0005634">
    <property type="term" value="C:nucleus"/>
    <property type="evidence" value="ECO:0007669"/>
    <property type="project" value="TreeGrafter"/>
</dbReference>
<keyword evidence="5" id="KW-1185">Reference proteome</keyword>
<dbReference type="Pfam" id="PF00172">
    <property type="entry name" value="Zn_clus"/>
    <property type="match status" value="1"/>
</dbReference>
<dbReference type="FunFam" id="4.10.240.10:FF:000012">
    <property type="entry name" value="C6 transcription factor"/>
    <property type="match status" value="1"/>
</dbReference>
<feature type="compositionally biased region" description="Polar residues" evidence="2">
    <location>
        <begin position="227"/>
        <end position="255"/>
    </location>
</feature>
<dbReference type="OMA" id="DWHPRNL"/>
<dbReference type="InParanoid" id="A0A165K3M9"/>
<dbReference type="RefSeq" id="XP_018192503.1">
    <property type="nucleotide sequence ID" value="XM_018330773.1"/>
</dbReference>
<dbReference type="GO" id="GO:0000981">
    <property type="term" value="F:DNA-binding transcription factor activity, RNA polymerase II-specific"/>
    <property type="evidence" value="ECO:0007669"/>
    <property type="project" value="InterPro"/>
</dbReference>
<dbReference type="InterPro" id="IPR052780">
    <property type="entry name" value="AAA_Catabolism_Regulators"/>
</dbReference>
<dbReference type="GO" id="GO:0045944">
    <property type="term" value="P:positive regulation of transcription by RNA polymerase II"/>
    <property type="evidence" value="ECO:0007669"/>
    <property type="project" value="TreeGrafter"/>
</dbReference>
<evidence type="ECO:0000313" key="5">
    <source>
        <dbReference type="Proteomes" id="UP000076632"/>
    </source>
</evidence>
<feature type="compositionally biased region" description="Polar residues" evidence="2">
    <location>
        <begin position="874"/>
        <end position="906"/>
    </location>
</feature>
<dbReference type="GO" id="GO:0009074">
    <property type="term" value="P:aromatic amino acid family catabolic process"/>
    <property type="evidence" value="ECO:0007669"/>
    <property type="project" value="TreeGrafter"/>
</dbReference>
<dbReference type="PROSITE" id="PS50048">
    <property type="entry name" value="ZN2_CY6_FUNGAL_2"/>
    <property type="match status" value="1"/>
</dbReference>